<organism evidence="1 2">
    <name type="scientific">Tilletia horrida</name>
    <dbReference type="NCBI Taxonomy" id="155126"/>
    <lineage>
        <taxon>Eukaryota</taxon>
        <taxon>Fungi</taxon>
        <taxon>Dikarya</taxon>
        <taxon>Basidiomycota</taxon>
        <taxon>Ustilaginomycotina</taxon>
        <taxon>Exobasidiomycetes</taxon>
        <taxon>Tilletiales</taxon>
        <taxon>Tilletiaceae</taxon>
        <taxon>Tilletia</taxon>
    </lineage>
</organism>
<gene>
    <name evidence="1" type="ORF">OC846_001289</name>
</gene>
<comment type="caution">
    <text evidence="1">The sequence shown here is derived from an EMBL/GenBank/DDBJ whole genome shotgun (WGS) entry which is preliminary data.</text>
</comment>
<accession>A0AAN6JTM1</accession>
<dbReference type="Gene3D" id="2.40.160.20">
    <property type="match status" value="1"/>
</dbReference>
<dbReference type="Proteomes" id="UP001176517">
    <property type="component" value="Unassembled WGS sequence"/>
</dbReference>
<evidence type="ECO:0000313" key="2">
    <source>
        <dbReference type="Proteomes" id="UP001176517"/>
    </source>
</evidence>
<reference evidence="1" key="1">
    <citation type="journal article" date="2023" name="PhytoFront">
        <title>Draft Genome Resources of Seven Strains of Tilletia horrida, Causal Agent of Kernel Smut of Rice.</title>
        <authorList>
            <person name="Khanal S."/>
            <person name="Antony Babu S."/>
            <person name="Zhou X.G."/>
        </authorList>
    </citation>
    <scope>NUCLEOTIDE SEQUENCE</scope>
    <source>
        <strain evidence="1">TX6</strain>
    </source>
</reference>
<keyword evidence="2" id="KW-1185">Reference proteome</keyword>
<dbReference type="Pfam" id="PF11578">
    <property type="entry name" value="DUF3237"/>
    <property type="match status" value="1"/>
</dbReference>
<dbReference type="AlphaFoldDB" id="A0AAN6JTM1"/>
<sequence length="197" mass="21354">MSGTNTARPDNGLDHLVLPFDAASFPSNLTPPPLKPRFLFRLQARLEGRPPVIGLGGAGVRLIVPVLGGQLVSHPEKSYAADVQLQGSKAFDGGRVIKGGADYLRRTEDGIFWPTAHYAIVLTSGHYMYVNSEGTRVISPDAVDPKNPQPHEMMFRLRMKLESDDPDADVQKACKGIVVTSAVRGPDGIAFDAYLME</sequence>
<name>A0AAN6JTM1_9BASI</name>
<proteinExistence type="predicted"/>
<evidence type="ECO:0000313" key="1">
    <source>
        <dbReference type="EMBL" id="KAK0556195.1"/>
    </source>
</evidence>
<protein>
    <submittedName>
        <fullName evidence="1">Uncharacterized protein</fullName>
    </submittedName>
</protein>
<dbReference type="EMBL" id="JAPDMZ010000018">
    <property type="protein sequence ID" value="KAK0556195.1"/>
    <property type="molecule type" value="Genomic_DNA"/>
</dbReference>